<dbReference type="PATRIC" id="fig|1194404.4.peg.6543"/>
<gene>
    <name evidence="1" type="ORF">A244_31809</name>
</gene>
<comment type="caution">
    <text evidence="1">The sequence shown here is derived from an EMBL/GenBank/DDBJ whole genome shotgun (WGS) entry which is preliminary data.</text>
</comment>
<name>S6UIX1_PSESF</name>
<protein>
    <submittedName>
        <fullName evidence="1">LysR family transcriptional regulator</fullName>
    </submittedName>
</protein>
<evidence type="ECO:0000313" key="1">
    <source>
        <dbReference type="EMBL" id="EPN38385.1"/>
    </source>
</evidence>
<accession>S6UIX1</accession>
<evidence type="ECO:0000313" key="2">
    <source>
        <dbReference type="Proteomes" id="UP000015729"/>
    </source>
</evidence>
<dbReference type="EMBL" id="AOKG01002198">
    <property type="protein sequence ID" value="EPN38385.1"/>
    <property type="molecule type" value="Genomic_DNA"/>
</dbReference>
<dbReference type="Proteomes" id="UP000015729">
    <property type="component" value="Unassembled WGS sequence"/>
</dbReference>
<sequence>EPTPAMQAFRNYFHDAFLAPQQLSARR</sequence>
<feature type="non-terminal residue" evidence="1">
    <location>
        <position position="1"/>
    </location>
</feature>
<proteinExistence type="predicted"/>
<organism evidence="1 2">
    <name type="scientific">Pseudomonas syringae pv. actinidiae ICMP 18807</name>
    <dbReference type="NCBI Taxonomy" id="1194404"/>
    <lineage>
        <taxon>Bacteria</taxon>
        <taxon>Pseudomonadati</taxon>
        <taxon>Pseudomonadota</taxon>
        <taxon>Gammaproteobacteria</taxon>
        <taxon>Pseudomonadales</taxon>
        <taxon>Pseudomonadaceae</taxon>
        <taxon>Pseudomonas</taxon>
        <taxon>Pseudomonas syringae</taxon>
    </lineage>
</organism>
<reference evidence="1 2" key="1">
    <citation type="journal article" date="2013" name="PLoS Pathog.">
        <title>Genomic analysis of the Kiwifruit pathogen Pseudomonas syringae pv. actinidiae provides insight into the origins of an emergent plant disease.</title>
        <authorList>
            <person name="McCann H.C."/>
            <person name="Rikkerink E.H."/>
            <person name="Bertels F."/>
            <person name="Fiers M."/>
            <person name="Lu A."/>
            <person name="Rees-George J."/>
            <person name="Andersen M.T."/>
            <person name="Gleave A.P."/>
            <person name="Haubold B."/>
            <person name="Wohlers M.W."/>
            <person name="Guttman D.S."/>
            <person name="Wang P.W."/>
            <person name="Straub C."/>
            <person name="Vanneste J.L."/>
            <person name="Rainey P.B."/>
            <person name="Templeton M.D."/>
        </authorList>
    </citation>
    <scope>NUCLEOTIDE SEQUENCE [LARGE SCALE GENOMIC DNA]</scope>
    <source>
        <strain evidence="1 2">ICMP 18807</strain>
    </source>
</reference>
<dbReference type="AlphaFoldDB" id="S6UIX1"/>